<dbReference type="Gene3D" id="1.10.10.2910">
    <property type="match status" value="1"/>
</dbReference>
<dbReference type="Pfam" id="PF01381">
    <property type="entry name" value="HTH_3"/>
    <property type="match status" value="1"/>
</dbReference>
<dbReference type="SUPFAM" id="SSF47413">
    <property type="entry name" value="lambda repressor-like DNA-binding domains"/>
    <property type="match status" value="1"/>
</dbReference>
<comment type="caution">
    <text evidence="3">The sequence shown here is derived from an EMBL/GenBank/DDBJ whole genome shotgun (WGS) entry which is preliminary data.</text>
</comment>
<dbReference type="InterPro" id="IPR010982">
    <property type="entry name" value="Lambda_DNA-bd_dom_sf"/>
</dbReference>
<dbReference type="Pfam" id="PF06114">
    <property type="entry name" value="Peptidase_M78"/>
    <property type="match status" value="1"/>
</dbReference>
<evidence type="ECO:0000313" key="4">
    <source>
        <dbReference type="Proteomes" id="UP000331127"/>
    </source>
</evidence>
<dbReference type="CDD" id="cd00093">
    <property type="entry name" value="HTH_XRE"/>
    <property type="match status" value="1"/>
</dbReference>
<dbReference type="InterPro" id="IPR010359">
    <property type="entry name" value="IrrE_HExxH"/>
</dbReference>
<gene>
    <name evidence="3" type="ORF">Amac_099510</name>
</gene>
<feature type="domain" description="HTH cro/C1-type" evidence="2">
    <location>
        <begin position="1"/>
        <end position="46"/>
    </location>
</feature>
<comment type="similarity">
    <text evidence="1">Belongs to the short-chain fatty acyl-CoA assimilation regulator (ScfR) family.</text>
</comment>
<dbReference type="OrthoDB" id="9794834at2"/>
<evidence type="ECO:0000256" key="1">
    <source>
        <dbReference type="ARBA" id="ARBA00007227"/>
    </source>
</evidence>
<dbReference type="InterPro" id="IPR052345">
    <property type="entry name" value="Rad_response_metalloprotease"/>
</dbReference>
<dbReference type="Gene3D" id="1.10.260.40">
    <property type="entry name" value="lambda repressor-like DNA-binding domains"/>
    <property type="match status" value="1"/>
</dbReference>
<keyword evidence="4" id="KW-1185">Reference proteome</keyword>
<dbReference type="Proteomes" id="UP000331127">
    <property type="component" value="Unassembled WGS sequence"/>
</dbReference>
<protein>
    <submittedName>
        <fullName evidence="3">Transcriptional regulator</fullName>
    </submittedName>
</protein>
<dbReference type="PROSITE" id="PS50943">
    <property type="entry name" value="HTH_CROC1"/>
    <property type="match status" value="1"/>
</dbReference>
<dbReference type="GO" id="GO:0003677">
    <property type="term" value="F:DNA binding"/>
    <property type="evidence" value="ECO:0007669"/>
    <property type="project" value="InterPro"/>
</dbReference>
<evidence type="ECO:0000259" key="2">
    <source>
        <dbReference type="PROSITE" id="PS50943"/>
    </source>
</evidence>
<dbReference type="InterPro" id="IPR001387">
    <property type="entry name" value="Cro/C1-type_HTH"/>
</dbReference>
<dbReference type="AlphaFoldDB" id="A0A5M3XBX8"/>
<reference evidence="3 4" key="1">
    <citation type="submission" date="2019-10" db="EMBL/GenBank/DDBJ databases">
        <title>Whole genome shotgun sequence of Acrocarpospora macrocephala NBRC 16266.</title>
        <authorList>
            <person name="Ichikawa N."/>
            <person name="Kimura A."/>
            <person name="Kitahashi Y."/>
            <person name="Komaki H."/>
            <person name="Oguchi A."/>
        </authorList>
    </citation>
    <scope>NUCLEOTIDE SEQUENCE [LARGE SCALE GENOMIC DNA]</scope>
    <source>
        <strain evidence="3 4">NBRC 16266</strain>
    </source>
</reference>
<accession>A0A5M3XBX8</accession>
<proteinExistence type="inferred from homology"/>
<dbReference type="PANTHER" id="PTHR43236">
    <property type="entry name" value="ANTITOXIN HIGA1"/>
    <property type="match status" value="1"/>
</dbReference>
<sequence>MTQQELAQRVNLDPTALSKALSGKRDFKSLELALIAEALDVRTQDLLANDPVPEVTLAARRQTGANPVMESALRQVDEILDLNRLLSDLGYESPATDIAGAVGDEPPYVQGERLANWLREKIGLPEEDLPYEIFNFAKLLESELGIDIAFIPLEPGLDGLSISCGQFKLALVNSKSSATRQRFTLAHELGHLVAGDASQLRIDENVLGGKSPGEQRANAFAAAFLMPERSLRTSVPKGYISEANVADLLTRYAVSLDALAYRLHNRDLISAETRDRIRSMSSSQISLRQGRSTDLQTRNYRRAPGNLLFRTMEAYVAGQISIRPLSTLLDVDPYLLLEELSPTTDPDMIL</sequence>
<dbReference type="EMBL" id="BLAE01000098">
    <property type="protein sequence ID" value="GES16353.1"/>
    <property type="molecule type" value="Genomic_DNA"/>
</dbReference>
<organism evidence="3 4">
    <name type="scientific">Acrocarpospora macrocephala</name>
    <dbReference type="NCBI Taxonomy" id="150177"/>
    <lineage>
        <taxon>Bacteria</taxon>
        <taxon>Bacillati</taxon>
        <taxon>Actinomycetota</taxon>
        <taxon>Actinomycetes</taxon>
        <taxon>Streptosporangiales</taxon>
        <taxon>Streptosporangiaceae</taxon>
        <taxon>Acrocarpospora</taxon>
    </lineage>
</organism>
<dbReference type="PANTHER" id="PTHR43236:SF1">
    <property type="entry name" value="BLL7220 PROTEIN"/>
    <property type="match status" value="1"/>
</dbReference>
<evidence type="ECO:0000313" key="3">
    <source>
        <dbReference type="EMBL" id="GES16353.1"/>
    </source>
</evidence>
<name>A0A5M3XBX8_9ACTN</name>